<feature type="non-terminal residue" evidence="1">
    <location>
        <position position="58"/>
    </location>
</feature>
<comment type="caution">
    <text evidence="1">The sequence shown here is derived from an EMBL/GenBank/DDBJ whole genome shotgun (WGS) entry which is preliminary data.</text>
</comment>
<evidence type="ECO:0000313" key="2">
    <source>
        <dbReference type="Proteomes" id="UP000499080"/>
    </source>
</evidence>
<dbReference type="AlphaFoldDB" id="A0A4Y2P5S8"/>
<organism evidence="1 2">
    <name type="scientific">Araneus ventricosus</name>
    <name type="common">Orbweaver spider</name>
    <name type="synonym">Epeira ventricosa</name>
    <dbReference type="NCBI Taxonomy" id="182803"/>
    <lineage>
        <taxon>Eukaryota</taxon>
        <taxon>Metazoa</taxon>
        <taxon>Ecdysozoa</taxon>
        <taxon>Arthropoda</taxon>
        <taxon>Chelicerata</taxon>
        <taxon>Arachnida</taxon>
        <taxon>Araneae</taxon>
        <taxon>Araneomorphae</taxon>
        <taxon>Entelegynae</taxon>
        <taxon>Araneoidea</taxon>
        <taxon>Araneidae</taxon>
        <taxon>Araneus</taxon>
    </lineage>
</organism>
<dbReference type="Proteomes" id="UP000499080">
    <property type="component" value="Unassembled WGS sequence"/>
</dbReference>
<gene>
    <name evidence="1" type="ORF">AVEN_155922_1</name>
</gene>
<evidence type="ECO:0000313" key="1">
    <source>
        <dbReference type="EMBL" id="GBN46661.1"/>
    </source>
</evidence>
<proteinExistence type="predicted"/>
<reference evidence="1 2" key="1">
    <citation type="journal article" date="2019" name="Sci. Rep.">
        <title>Orb-weaving spider Araneus ventricosus genome elucidates the spidroin gene catalogue.</title>
        <authorList>
            <person name="Kono N."/>
            <person name="Nakamura H."/>
            <person name="Ohtoshi R."/>
            <person name="Moran D.A.P."/>
            <person name="Shinohara A."/>
            <person name="Yoshida Y."/>
            <person name="Fujiwara M."/>
            <person name="Mori M."/>
            <person name="Tomita M."/>
            <person name="Arakawa K."/>
        </authorList>
    </citation>
    <scope>NUCLEOTIDE SEQUENCE [LARGE SCALE GENOMIC DNA]</scope>
</reference>
<protein>
    <submittedName>
        <fullName evidence="1">Uncharacterized protein</fullName>
    </submittedName>
</protein>
<name>A0A4Y2P5S8_ARAVE</name>
<accession>A0A4Y2P5S8</accession>
<keyword evidence="2" id="KW-1185">Reference proteome</keyword>
<sequence>MVPTHWRTLYAVPVRKRVKCLDKSVSGQTINQKLVKTERDSSVYVDILTKEYETTNGL</sequence>
<dbReference type="EMBL" id="BGPR01131374">
    <property type="protein sequence ID" value="GBN46661.1"/>
    <property type="molecule type" value="Genomic_DNA"/>
</dbReference>